<evidence type="ECO:0000313" key="2">
    <source>
        <dbReference type="Proteomes" id="UP000000787"/>
    </source>
</evidence>
<keyword evidence="2" id="KW-1185">Reference proteome</keyword>
<name>A9B7X9_HERA2</name>
<dbReference type="InterPro" id="IPR023866">
    <property type="entry name" value="SbnB"/>
</dbReference>
<dbReference type="GO" id="GO:0016639">
    <property type="term" value="F:oxidoreductase activity, acting on the CH-NH2 group of donors, NAD or NADP as acceptor"/>
    <property type="evidence" value="ECO:0007669"/>
    <property type="project" value="InterPro"/>
</dbReference>
<proteinExistence type="predicted"/>
<dbReference type="BioCyc" id="HAUR316274:GHYA-1893-MONOMER"/>
<evidence type="ECO:0000313" key="1">
    <source>
        <dbReference type="EMBL" id="ABX04507.1"/>
    </source>
</evidence>
<dbReference type="SUPFAM" id="SSF51735">
    <property type="entry name" value="NAD(P)-binding Rossmann-fold domains"/>
    <property type="match status" value="1"/>
</dbReference>
<dbReference type="HOGENOM" id="CLU_042088_3_0_0"/>
<dbReference type="EMBL" id="CP000875">
    <property type="protein sequence ID" value="ABX04507.1"/>
    <property type="molecule type" value="Genomic_DNA"/>
</dbReference>
<dbReference type="GO" id="GO:0019290">
    <property type="term" value="P:siderophore biosynthetic process"/>
    <property type="evidence" value="ECO:0007669"/>
    <property type="project" value="InterPro"/>
</dbReference>
<dbReference type="AlphaFoldDB" id="A9B7X9"/>
<protein>
    <submittedName>
        <fullName evidence="1">Ornithine cyclodeaminase/mu-crystallin</fullName>
    </submittedName>
</protein>
<dbReference type="eggNOG" id="COG2423">
    <property type="taxonomic scope" value="Bacteria"/>
</dbReference>
<gene>
    <name evidence="1" type="ordered locus">Haur_1864</name>
</gene>
<dbReference type="STRING" id="316274.Haur_1864"/>
<sequence length="332" mass="35855">MQQSLTLLKGHEVGRILDGAELTLIDLVRVAYEAHQAGLSSLPHSSFLRFPNDPLNRIIALPAYLGGAQPSAGIKWIASFPGNLSHGIQRANATITLNDPQTGLPIAFMEGAQISAKRTAASAALAAKYLHSNPQETRVGLVGCGVINHETLRFLLAVFPSIREVLVFDTQPAHAEHFQAACSDQFGMNVQVVASIEALLQRTSLIALATTAITPHIDDLSMCAAGTTILHTSLRDLNPRLIEFCDNVVDDREHVLRANTSLDLAQQALGHHHFVRCNLAEITSGQVPARPNPEQTTIFSPFGLGVLDLALAQWVLGQAREYTIGLTLNDFC</sequence>
<dbReference type="Gene3D" id="3.40.50.720">
    <property type="entry name" value="NAD(P)-binding Rossmann-like Domain"/>
    <property type="match status" value="1"/>
</dbReference>
<dbReference type="GO" id="GO:0005737">
    <property type="term" value="C:cytoplasm"/>
    <property type="evidence" value="ECO:0007669"/>
    <property type="project" value="TreeGrafter"/>
</dbReference>
<reference evidence="1 2" key="1">
    <citation type="journal article" date="2011" name="Stand. Genomic Sci.">
        <title>Complete genome sequence of the filamentous gliding predatory bacterium Herpetosiphon aurantiacus type strain (114-95(T)).</title>
        <authorList>
            <person name="Kiss H."/>
            <person name="Nett M."/>
            <person name="Domin N."/>
            <person name="Martin K."/>
            <person name="Maresca J.A."/>
            <person name="Copeland A."/>
            <person name="Lapidus A."/>
            <person name="Lucas S."/>
            <person name="Berry K.W."/>
            <person name="Glavina Del Rio T."/>
            <person name="Dalin E."/>
            <person name="Tice H."/>
            <person name="Pitluck S."/>
            <person name="Richardson P."/>
            <person name="Bruce D."/>
            <person name="Goodwin L."/>
            <person name="Han C."/>
            <person name="Detter J.C."/>
            <person name="Schmutz J."/>
            <person name="Brettin T."/>
            <person name="Land M."/>
            <person name="Hauser L."/>
            <person name="Kyrpides N.C."/>
            <person name="Ivanova N."/>
            <person name="Goker M."/>
            <person name="Woyke T."/>
            <person name="Klenk H.P."/>
            <person name="Bryant D.A."/>
        </authorList>
    </citation>
    <scope>NUCLEOTIDE SEQUENCE [LARGE SCALE GENOMIC DNA]</scope>
    <source>
        <strain evidence="2">ATCC 23779 / DSM 785 / 114-95</strain>
    </source>
</reference>
<organism evidence="1 2">
    <name type="scientific">Herpetosiphon aurantiacus (strain ATCC 23779 / DSM 785 / 114-95)</name>
    <dbReference type="NCBI Taxonomy" id="316274"/>
    <lineage>
        <taxon>Bacteria</taxon>
        <taxon>Bacillati</taxon>
        <taxon>Chloroflexota</taxon>
        <taxon>Chloroflexia</taxon>
        <taxon>Herpetosiphonales</taxon>
        <taxon>Herpetosiphonaceae</taxon>
        <taxon>Herpetosiphon</taxon>
    </lineage>
</organism>
<dbReference type="Pfam" id="PF02423">
    <property type="entry name" value="OCD_Mu_crystall"/>
    <property type="match status" value="1"/>
</dbReference>
<dbReference type="InterPro" id="IPR036291">
    <property type="entry name" value="NAD(P)-bd_dom_sf"/>
</dbReference>
<accession>A9B7X9</accession>
<dbReference type="InParanoid" id="A9B7X9"/>
<dbReference type="Gene3D" id="3.30.1780.10">
    <property type="entry name" value="ornithine cyclodeaminase, domain 1"/>
    <property type="match status" value="1"/>
</dbReference>
<dbReference type="InterPro" id="IPR023401">
    <property type="entry name" value="ODC_N"/>
</dbReference>
<dbReference type="NCBIfam" id="TIGR03944">
    <property type="entry name" value="dehyd_SbnB_fam"/>
    <property type="match status" value="1"/>
</dbReference>
<dbReference type="PIRSF" id="PIRSF001439">
    <property type="entry name" value="CryM"/>
    <property type="match status" value="1"/>
</dbReference>
<dbReference type="KEGG" id="hau:Haur_1864"/>
<dbReference type="InterPro" id="IPR003462">
    <property type="entry name" value="ODC_Mu_crystall"/>
</dbReference>
<dbReference type="PANTHER" id="PTHR13812:SF19">
    <property type="entry name" value="KETIMINE REDUCTASE MU-CRYSTALLIN"/>
    <property type="match status" value="1"/>
</dbReference>
<dbReference type="PANTHER" id="PTHR13812">
    <property type="entry name" value="KETIMINE REDUCTASE MU-CRYSTALLIN"/>
    <property type="match status" value="1"/>
</dbReference>
<dbReference type="Proteomes" id="UP000000787">
    <property type="component" value="Chromosome"/>
</dbReference>